<protein>
    <submittedName>
        <fullName evidence="2">Uncharacterized protein</fullName>
    </submittedName>
</protein>
<dbReference type="EMBL" id="OZ035824">
    <property type="protein sequence ID" value="CAL1592172.1"/>
    <property type="molecule type" value="Genomic_DNA"/>
</dbReference>
<evidence type="ECO:0000313" key="2">
    <source>
        <dbReference type="EMBL" id="CAL1592172.1"/>
    </source>
</evidence>
<name>A0AAV2KQF4_KNICA</name>
<accession>A0AAV2KQF4</accession>
<feature type="region of interest" description="Disordered" evidence="1">
    <location>
        <begin position="1"/>
        <end position="22"/>
    </location>
</feature>
<reference evidence="2 3" key="1">
    <citation type="submission" date="2024-04" db="EMBL/GenBank/DDBJ databases">
        <authorList>
            <person name="Waldvogel A.-M."/>
            <person name="Schoenle A."/>
        </authorList>
    </citation>
    <scope>NUCLEOTIDE SEQUENCE [LARGE SCALE GENOMIC DNA]</scope>
</reference>
<evidence type="ECO:0000256" key="1">
    <source>
        <dbReference type="SAM" id="MobiDB-lite"/>
    </source>
</evidence>
<organism evidence="2 3">
    <name type="scientific">Knipowitschia caucasica</name>
    <name type="common">Caucasian dwarf goby</name>
    <name type="synonym">Pomatoschistus caucasicus</name>
    <dbReference type="NCBI Taxonomy" id="637954"/>
    <lineage>
        <taxon>Eukaryota</taxon>
        <taxon>Metazoa</taxon>
        <taxon>Chordata</taxon>
        <taxon>Craniata</taxon>
        <taxon>Vertebrata</taxon>
        <taxon>Euteleostomi</taxon>
        <taxon>Actinopterygii</taxon>
        <taxon>Neopterygii</taxon>
        <taxon>Teleostei</taxon>
        <taxon>Neoteleostei</taxon>
        <taxon>Acanthomorphata</taxon>
        <taxon>Gobiaria</taxon>
        <taxon>Gobiiformes</taxon>
        <taxon>Gobioidei</taxon>
        <taxon>Gobiidae</taxon>
        <taxon>Gobiinae</taxon>
        <taxon>Knipowitschia</taxon>
    </lineage>
</organism>
<feature type="compositionally biased region" description="Basic and acidic residues" evidence="1">
    <location>
        <begin position="71"/>
        <end position="80"/>
    </location>
</feature>
<feature type="compositionally biased region" description="Basic and acidic residues" evidence="1">
    <location>
        <begin position="1"/>
        <end position="14"/>
    </location>
</feature>
<feature type="compositionally biased region" description="Basic and acidic residues" evidence="1">
    <location>
        <begin position="106"/>
        <end position="122"/>
    </location>
</feature>
<keyword evidence="3" id="KW-1185">Reference proteome</keyword>
<dbReference type="AlphaFoldDB" id="A0AAV2KQF4"/>
<sequence>MSKKANEKTKEPLKSKRKPKVARSVFYCMNEKELVQAASTYLSNLQNEHKPEPNRVGPVSKQRSLSPAAKDSWDSDKAQDRTYVSESDIDITEVETVPYPVVSTEATKDREGPQCNDERHTQDTSGFSLAATEDEKEAFQLLYLCPDTGIEPAAANTAASNAKATRTIDSMCCVIAVHADVKWADEDFFSVNKFSCKKEKR</sequence>
<gene>
    <name evidence="2" type="ORF">KC01_LOCUS21457</name>
</gene>
<dbReference type="Proteomes" id="UP001497482">
    <property type="component" value="Chromosome 2"/>
</dbReference>
<evidence type="ECO:0000313" key="3">
    <source>
        <dbReference type="Proteomes" id="UP001497482"/>
    </source>
</evidence>
<feature type="region of interest" description="Disordered" evidence="1">
    <location>
        <begin position="45"/>
        <end position="122"/>
    </location>
</feature>
<proteinExistence type="predicted"/>